<feature type="non-terminal residue" evidence="1">
    <location>
        <position position="1"/>
    </location>
</feature>
<accession>A0A0B7APZ9</accession>
<evidence type="ECO:0000313" key="1">
    <source>
        <dbReference type="EMBL" id="CEK82081.1"/>
    </source>
</evidence>
<dbReference type="EMBL" id="HACG01035216">
    <property type="protein sequence ID" value="CEK82081.1"/>
    <property type="molecule type" value="Transcribed_RNA"/>
</dbReference>
<organism evidence="1">
    <name type="scientific">Arion vulgaris</name>
    <dbReference type="NCBI Taxonomy" id="1028688"/>
    <lineage>
        <taxon>Eukaryota</taxon>
        <taxon>Metazoa</taxon>
        <taxon>Spiralia</taxon>
        <taxon>Lophotrochozoa</taxon>
        <taxon>Mollusca</taxon>
        <taxon>Gastropoda</taxon>
        <taxon>Heterobranchia</taxon>
        <taxon>Euthyneura</taxon>
        <taxon>Panpulmonata</taxon>
        <taxon>Eupulmonata</taxon>
        <taxon>Stylommatophora</taxon>
        <taxon>Helicina</taxon>
        <taxon>Arionoidea</taxon>
        <taxon>Arionidae</taxon>
        <taxon>Arion</taxon>
    </lineage>
</organism>
<reference evidence="1" key="1">
    <citation type="submission" date="2014-12" db="EMBL/GenBank/DDBJ databases">
        <title>Insight into the proteome of Arion vulgaris.</title>
        <authorList>
            <person name="Aradska J."/>
            <person name="Bulat T."/>
            <person name="Smidak R."/>
            <person name="Sarate P."/>
            <person name="Gangsoo J."/>
            <person name="Sialana F."/>
            <person name="Bilban M."/>
            <person name="Lubec G."/>
        </authorList>
    </citation>
    <scope>NUCLEOTIDE SEQUENCE</scope>
    <source>
        <tissue evidence="1">Skin</tissue>
    </source>
</reference>
<sequence>KKKKNKKEEIKRELYLTTKTNLQMYKTCVGTGFLYGSETWETDKKIESMLRGLMYTARVRLAISDF</sequence>
<name>A0A0B7APZ9_9EUPU</name>
<dbReference type="AlphaFoldDB" id="A0A0B7APZ9"/>
<feature type="non-terminal residue" evidence="1">
    <location>
        <position position="66"/>
    </location>
</feature>
<gene>
    <name evidence="1" type="primary">ORF129525</name>
</gene>
<protein>
    <submittedName>
        <fullName evidence="1">Uncharacterized protein</fullName>
    </submittedName>
</protein>
<proteinExistence type="predicted"/>